<dbReference type="InterPro" id="IPR012891">
    <property type="entry name" value="GCK_dom"/>
</dbReference>
<name>A0A8X7S4C2_BRACI</name>
<evidence type="ECO:0000313" key="3">
    <source>
        <dbReference type="EMBL" id="KAG2299647.1"/>
    </source>
</evidence>
<dbReference type="OrthoDB" id="1095857at2759"/>
<keyword evidence="4" id="KW-1185">Reference proteome</keyword>
<dbReference type="PROSITE" id="PS51808">
    <property type="entry name" value="CHCH"/>
    <property type="match status" value="1"/>
</dbReference>
<feature type="region of interest" description="Disordered" evidence="1">
    <location>
        <begin position="1"/>
        <end position="51"/>
    </location>
</feature>
<organism evidence="3 4">
    <name type="scientific">Brassica carinata</name>
    <name type="common">Ethiopian mustard</name>
    <name type="synonym">Abyssinian cabbage</name>
    <dbReference type="NCBI Taxonomy" id="52824"/>
    <lineage>
        <taxon>Eukaryota</taxon>
        <taxon>Viridiplantae</taxon>
        <taxon>Streptophyta</taxon>
        <taxon>Embryophyta</taxon>
        <taxon>Tracheophyta</taxon>
        <taxon>Spermatophyta</taxon>
        <taxon>Magnoliopsida</taxon>
        <taxon>eudicotyledons</taxon>
        <taxon>Gunneridae</taxon>
        <taxon>Pentapetalae</taxon>
        <taxon>rosids</taxon>
        <taxon>malvids</taxon>
        <taxon>Brassicales</taxon>
        <taxon>Brassicaceae</taxon>
        <taxon>Brassiceae</taxon>
        <taxon>Brassica</taxon>
    </lineage>
</organism>
<dbReference type="Proteomes" id="UP000886595">
    <property type="component" value="Unassembled WGS sequence"/>
</dbReference>
<accession>A0A8X7S4C2</accession>
<dbReference type="SMART" id="SM01227">
    <property type="entry name" value="GCK"/>
    <property type="match status" value="1"/>
</dbReference>
<dbReference type="Gene3D" id="1.10.287.2900">
    <property type="match status" value="1"/>
</dbReference>
<dbReference type="Pfam" id="PF07802">
    <property type="entry name" value="GCK"/>
    <property type="match status" value="1"/>
</dbReference>
<feature type="compositionally biased region" description="Polar residues" evidence="1">
    <location>
        <begin position="1"/>
        <end position="28"/>
    </location>
</feature>
<dbReference type="PANTHER" id="PTHR34357">
    <property type="entry name" value="F7A19.14 PROTEIN-RELATED"/>
    <property type="match status" value="1"/>
</dbReference>
<evidence type="ECO:0000256" key="1">
    <source>
        <dbReference type="SAM" id="MobiDB-lite"/>
    </source>
</evidence>
<feature type="domain" description="GCK" evidence="2">
    <location>
        <begin position="54"/>
        <end position="126"/>
    </location>
</feature>
<dbReference type="EMBL" id="JAAMPC010000008">
    <property type="protein sequence ID" value="KAG2299647.1"/>
    <property type="molecule type" value="Genomic_DNA"/>
</dbReference>
<protein>
    <recommendedName>
        <fullName evidence="2">GCK domain-containing protein</fullName>
    </recommendedName>
</protein>
<evidence type="ECO:0000313" key="4">
    <source>
        <dbReference type="Proteomes" id="UP000886595"/>
    </source>
</evidence>
<feature type="compositionally biased region" description="Basic and acidic residues" evidence="1">
    <location>
        <begin position="30"/>
        <end position="49"/>
    </location>
</feature>
<dbReference type="PANTHER" id="PTHR34357:SF4">
    <property type="entry name" value="GCK DOMAIN-CONTAINING PROTEIN"/>
    <property type="match status" value="1"/>
</dbReference>
<dbReference type="AlphaFoldDB" id="A0A8X7S4C2"/>
<comment type="caution">
    <text evidence="3">The sequence shown here is derived from an EMBL/GenBank/DDBJ whole genome shotgun (WGS) entry which is preliminary data.</text>
</comment>
<evidence type="ECO:0000259" key="2">
    <source>
        <dbReference type="SMART" id="SM01227"/>
    </source>
</evidence>
<gene>
    <name evidence="3" type="ORF">Bca52824_036119</name>
</gene>
<sequence length="209" mass="23467">MGSATSVNVARSQEENPSPLNQRESSPITHDGEESKTLVKDTSETKEQKEEDNEECGFCTYIKGGECKESWIELEKCLDEAKKNNGATKCKEARKMFRTCLHDNPVYYEPVIAAETYMFAKMLSDLQAKKEAVLVDKAQVVAKMLSELRAEKEAILSGDAASIVNALNKLQEEEEERIDILPAEAEAIAKRFSELEAKKKKDKEEKEAK</sequence>
<proteinExistence type="predicted"/>
<reference evidence="3 4" key="1">
    <citation type="submission" date="2020-02" db="EMBL/GenBank/DDBJ databases">
        <authorList>
            <person name="Ma Q."/>
            <person name="Huang Y."/>
            <person name="Song X."/>
            <person name="Pei D."/>
        </authorList>
    </citation>
    <scope>NUCLEOTIDE SEQUENCE [LARGE SCALE GENOMIC DNA]</scope>
    <source>
        <strain evidence="3">Sxm20200214</strain>
        <tissue evidence="3">Leaf</tissue>
    </source>
</reference>